<sequence>MEKYLKTRYGLKLVETMGKKSFKVALSICNLSKPNAKQNTHLIAMAKVPDTTHNMQIMFEDLKPEIESLQSFTWRGKAMKVFIFGDYWFLCKLYGLSGPSGLHPCLWCETNKKDMQKDQLTGSMPKKRSLNSMQENLTQFLASGGGEKSAKHFKNVIYPAMLDTELDAVAPPYLHILLGIVAKHHSHMERDAAILDQKILEERAKLSNLSRKNMKNMA</sequence>
<dbReference type="AlphaFoldDB" id="A0AAV4BIW4"/>
<evidence type="ECO:0000313" key="2">
    <source>
        <dbReference type="Proteomes" id="UP000735302"/>
    </source>
</evidence>
<keyword evidence="2" id="KW-1185">Reference proteome</keyword>
<dbReference type="EMBL" id="BLXT01005065">
    <property type="protein sequence ID" value="GFO19282.1"/>
    <property type="molecule type" value="Genomic_DNA"/>
</dbReference>
<gene>
    <name evidence="1" type="ORF">PoB_004578700</name>
</gene>
<dbReference type="Proteomes" id="UP000735302">
    <property type="component" value="Unassembled WGS sequence"/>
</dbReference>
<protein>
    <submittedName>
        <fullName evidence="1">Amine oxidase</fullName>
    </submittedName>
</protein>
<proteinExistence type="predicted"/>
<evidence type="ECO:0000313" key="1">
    <source>
        <dbReference type="EMBL" id="GFO19282.1"/>
    </source>
</evidence>
<dbReference type="PANTHER" id="PTHR31424:SF3">
    <property type="entry name" value="RING-TYPE DOMAIN-CONTAINING PROTEIN"/>
    <property type="match status" value="1"/>
</dbReference>
<name>A0AAV4BIW4_9GAST</name>
<dbReference type="PANTHER" id="PTHR31424">
    <property type="entry name" value="PROTEIN CBG23806"/>
    <property type="match status" value="1"/>
</dbReference>
<accession>A0AAV4BIW4</accession>
<comment type="caution">
    <text evidence="1">The sequence shown here is derived from an EMBL/GenBank/DDBJ whole genome shotgun (WGS) entry which is preliminary data.</text>
</comment>
<reference evidence="1 2" key="1">
    <citation type="journal article" date="2021" name="Elife">
        <title>Chloroplast acquisition without the gene transfer in kleptoplastic sea slugs, Plakobranchus ocellatus.</title>
        <authorList>
            <person name="Maeda T."/>
            <person name="Takahashi S."/>
            <person name="Yoshida T."/>
            <person name="Shimamura S."/>
            <person name="Takaki Y."/>
            <person name="Nagai Y."/>
            <person name="Toyoda A."/>
            <person name="Suzuki Y."/>
            <person name="Arimoto A."/>
            <person name="Ishii H."/>
            <person name="Satoh N."/>
            <person name="Nishiyama T."/>
            <person name="Hasebe M."/>
            <person name="Maruyama T."/>
            <person name="Minagawa J."/>
            <person name="Obokata J."/>
            <person name="Shigenobu S."/>
        </authorList>
    </citation>
    <scope>NUCLEOTIDE SEQUENCE [LARGE SCALE GENOMIC DNA]</scope>
</reference>
<organism evidence="1 2">
    <name type="scientific">Plakobranchus ocellatus</name>
    <dbReference type="NCBI Taxonomy" id="259542"/>
    <lineage>
        <taxon>Eukaryota</taxon>
        <taxon>Metazoa</taxon>
        <taxon>Spiralia</taxon>
        <taxon>Lophotrochozoa</taxon>
        <taxon>Mollusca</taxon>
        <taxon>Gastropoda</taxon>
        <taxon>Heterobranchia</taxon>
        <taxon>Euthyneura</taxon>
        <taxon>Panpulmonata</taxon>
        <taxon>Sacoglossa</taxon>
        <taxon>Placobranchoidea</taxon>
        <taxon>Plakobranchidae</taxon>
        <taxon>Plakobranchus</taxon>
    </lineage>
</organism>